<accession>A0ACC0NPX0</accession>
<name>A0ACC0NPX0_RHOML</name>
<evidence type="ECO:0000313" key="1">
    <source>
        <dbReference type="EMBL" id="KAI8555296.1"/>
    </source>
</evidence>
<proteinExistence type="predicted"/>
<sequence>MVHSSPPHSGIGPDSVRLSISGIGYRYGNIRPECHPYCPPLYPSAYYTRKYQSLSL</sequence>
<reference evidence="1" key="1">
    <citation type="submission" date="2022-02" db="EMBL/GenBank/DDBJ databases">
        <title>Plant Genome Project.</title>
        <authorList>
            <person name="Zhang R.-G."/>
        </authorList>
    </citation>
    <scope>NUCLEOTIDE SEQUENCE</scope>
    <source>
        <strain evidence="1">AT1</strain>
    </source>
</reference>
<dbReference type="EMBL" id="CM046392">
    <property type="protein sequence ID" value="KAI8555296.1"/>
    <property type="molecule type" value="Genomic_DNA"/>
</dbReference>
<protein>
    <submittedName>
        <fullName evidence="1">Uncharacterized protein</fullName>
    </submittedName>
</protein>
<dbReference type="Proteomes" id="UP001062846">
    <property type="component" value="Chromosome 5"/>
</dbReference>
<evidence type="ECO:0000313" key="2">
    <source>
        <dbReference type="Proteomes" id="UP001062846"/>
    </source>
</evidence>
<organism evidence="1 2">
    <name type="scientific">Rhododendron molle</name>
    <name type="common">Chinese azalea</name>
    <name type="synonym">Azalea mollis</name>
    <dbReference type="NCBI Taxonomy" id="49168"/>
    <lineage>
        <taxon>Eukaryota</taxon>
        <taxon>Viridiplantae</taxon>
        <taxon>Streptophyta</taxon>
        <taxon>Embryophyta</taxon>
        <taxon>Tracheophyta</taxon>
        <taxon>Spermatophyta</taxon>
        <taxon>Magnoliopsida</taxon>
        <taxon>eudicotyledons</taxon>
        <taxon>Gunneridae</taxon>
        <taxon>Pentapetalae</taxon>
        <taxon>asterids</taxon>
        <taxon>Ericales</taxon>
        <taxon>Ericaceae</taxon>
        <taxon>Ericoideae</taxon>
        <taxon>Rhodoreae</taxon>
        <taxon>Rhododendron</taxon>
    </lineage>
</organism>
<keyword evidence="2" id="KW-1185">Reference proteome</keyword>
<comment type="caution">
    <text evidence="1">The sequence shown here is derived from an EMBL/GenBank/DDBJ whole genome shotgun (WGS) entry which is preliminary data.</text>
</comment>
<gene>
    <name evidence="1" type="ORF">RHMOL_Rhmol05G0163800</name>
</gene>